<dbReference type="GO" id="GO:0009055">
    <property type="term" value="F:electron transfer activity"/>
    <property type="evidence" value="ECO:0007669"/>
    <property type="project" value="InterPro"/>
</dbReference>
<sequence length="133" mass="15251">MVRKPSIHNRPVSPHLIIYSAQLSSLFSIWHRITGVTLFGMFISSGLFIRASLAQQNFCFTDVVFCTDFIYLPWLNNFLFSMFLLVFSYHFLNGCRHIIWDTGHLLSIKNLDISSLALVSFVATALILSLLYK</sequence>
<comment type="cofactor">
    <cofactor evidence="8">
        <name>heme</name>
        <dbReference type="ChEBI" id="CHEBI:30413"/>
    </cofactor>
    <text evidence="8">The heme is bound between the two transmembrane subunits.</text>
</comment>
<keyword evidence="5 9" id="KW-1133">Transmembrane helix</keyword>
<dbReference type="InterPro" id="IPR018495">
    <property type="entry name" value="Succ_DH_cyt_bsu_CS"/>
</dbReference>
<proteinExistence type="predicted"/>
<feature type="binding site" description="axial binding residue" evidence="8">
    <location>
        <position position="90"/>
    </location>
    <ligand>
        <name>heme</name>
        <dbReference type="ChEBI" id="CHEBI:30413"/>
        <note>ligand shared with second transmembrane subunit</note>
    </ligand>
    <ligandPart>
        <name>Fe</name>
        <dbReference type="ChEBI" id="CHEBI:18248"/>
    </ligandPart>
</feature>
<dbReference type="GO" id="GO:0046872">
    <property type="term" value="F:metal ion binding"/>
    <property type="evidence" value="ECO:0007669"/>
    <property type="project" value="UniProtKB-KW"/>
</dbReference>
<keyword evidence="6 8" id="KW-0408">Iron</keyword>
<gene>
    <name evidence="10" type="primary">sdh3</name>
</gene>
<evidence type="ECO:0000256" key="6">
    <source>
        <dbReference type="ARBA" id="ARBA00023004"/>
    </source>
</evidence>
<protein>
    <submittedName>
        <fullName evidence="10">Succinate:cytochrome c oxidoreductase subunit 3</fullName>
    </submittedName>
</protein>
<dbReference type="InterPro" id="IPR014314">
    <property type="entry name" value="Succ_DH_cytb556"/>
</dbReference>
<keyword evidence="3 9" id="KW-0812">Transmembrane</keyword>
<evidence type="ECO:0000256" key="7">
    <source>
        <dbReference type="ARBA" id="ARBA00023136"/>
    </source>
</evidence>
<dbReference type="GeneID" id="41658057"/>
<dbReference type="Pfam" id="PF01127">
    <property type="entry name" value="Sdh_cyt"/>
    <property type="match status" value="1"/>
</dbReference>
<organism evidence="10">
    <name type="scientific">Gloiopeltis furcata</name>
    <dbReference type="NCBI Taxonomy" id="42017"/>
    <lineage>
        <taxon>Eukaryota</taxon>
        <taxon>Rhodophyta</taxon>
        <taxon>Florideophyceae</taxon>
        <taxon>Rhodymeniophycidae</taxon>
        <taxon>Gigartinales</taxon>
        <taxon>Endocladiaceae</taxon>
        <taxon>Gloiopeltis</taxon>
    </lineage>
</organism>
<feature type="transmembrane region" description="Helical" evidence="9">
    <location>
        <begin position="69"/>
        <end position="92"/>
    </location>
</feature>
<evidence type="ECO:0000256" key="8">
    <source>
        <dbReference type="PIRSR" id="PIRSR000178-1"/>
    </source>
</evidence>
<dbReference type="PANTHER" id="PTHR10978:SF5">
    <property type="entry name" value="SUCCINATE DEHYDROGENASE CYTOCHROME B560 SUBUNIT, MITOCHONDRIAL"/>
    <property type="match status" value="1"/>
</dbReference>
<dbReference type="GO" id="GO:0006121">
    <property type="term" value="P:mitochondrial electron transport, succinate to ubiquinone"/>
    <property type="evidence" value="ECO:0007669"/>
    <property type="project" value="TreeGrafter"/>
</dbReference>
<dbReference type="GO" id="GO:0005739">
    <property type="term" value="C:mitochondrion"/>
    <property type="evidence" value="ECO:0007669"/>
    <property type="project" value="GOC"/>
</dbReference>
<accession>A0A5A4SI51</accession>
<evidence type="ECO:0000256" key="4">
    <source>
        <dbReference type="ARBA" id="ARBA00022723"/>
    </source>
</evidence>
<evidence type="ECO:0000256" key="9">
    <source>
        <dbReference type="SAM" id="Phobius"/>
    </source>
</evidence>
<dbReference type="CDD" id="cd03499">
    <property type="entry name" value="SQR_TypeC_SdhC"/>
    <property type="match status" value="1"/>
</dbReference>
<dbReference type="AlphaFoldDB" id="A0A5A4SI51"/>
<dbReference type="PROSITE" id="PS01000">
    <property type="entry name" value="SDH_CYT_1"/>
    <property type="match status" value="1"/>
</dbReference>
<geneLocation type="mitochondrion" evidence="10"/>
<comment type="subcellular location">
    <subcellularLocation>
        <location evidence="1">Membrane</location>
        <topology evidence="1">Multi-pass membrane protein</topology>
    </subcellularLocation>
</comment>
<evidence type="ECO:0000256" key="5">
    <source>
        <dbReference type="ARBA" id="ARBA00022989"/>
    </source>
</evidence>
<keyword evidence="2 8" id="KW-0349">Heme</keyword>
<feature type="transmembrane region" description="Helical" evidence="9">
    <location>
        <begin position="29"/>
        <end position="49"/>
    </location>
</feature>
<reference evidence="10" key="1">
    <citation type="journal article" date="2019" name="Mitochondrial DNA Part B Resour">
        <title>Complete sequence of mitochondrial DNA of Gloiopeltis furcata (Postels and Ruprecht) J. Agardh.</title>
        <authorList>
            <person name="Watanabe K."/>
            <person name="Kishimoto T."/>
            <person name="Kumagai Y."/>
            <person name="Shimizu T."/>
            <person name="Uji T."/>
            <person name="Yasui H."/>
            <person name="Kishimura H."/>
        </authorList>
    </citation>
    <scope>NUCLEOTIDE SEQUENCE</scope>
</reference>
<name>A0A5A4SI51_9FLOR</name>
<feature type="transmembrane region" description="Helical" evidence="9">
    <location>
        <begin position="113"/>
        <end position="132"/>
    </location>
</feature>
<keyword evidence="7 9" id="KW-0472">Membrane</keyword>
<evidence type="ECO:0000256" key="3">
    <source>
        <dbReference type="ARBA" id="ARBA00022692"/>
    </source>
</evidence>
<dbReference type="EMBL" id="LC484362">
    <property type="protein sequence ID" value="BBK20780.1"/>
    <property type="molecule type" value="Genomic_DNA"/>
</dbReference>
<dbReference type="NCBIfam" id="TIGR02970">
    <property type="entry name" value="succ_dehyd_cytB"/>
    <property type="match status" value="1"/>
</dbReference>
<dbReference type="Gene3D" id="1.20.1300.10">
    <property type="entry name" value="Fumarate reductase/succinate dehydrogenase, transmembrane subunit"/>
    <property type="match status" value="1"/>
</dbReference>
<dbReference type="RefSeq" id="YP_009684867.1">
    <property type="nucleotide sequence ID" value="NC_044414.1"/>
</dbReference>
<evidence type="ECO:0000256" key="2">
    <source>
        <dbReference type="ARBA" id="ARBA00022617"/>
    </source>
</evidence>
<dbReference type="SUPFAM" id="SSF81343">
    <property type="entry name" value="Fumarate reductase respiratory complex transmembrane subunits"/>
    <property type="match status" value="1"/>
</dbReference>
<keyword evidence="4 8" id="KW-0479">Metal-binding</keyword>
<dbReference type="GO" id="GO:0006099">
    <property type="term" value="P:tricarboxylic acid cycle"/>
    <property type="evidence" value="ECO:0007669"/>
    <property type="project" value="InterPro"/>
</dbReference>
<dbReference type="InterPro" id="IPR000701">
    <property type="entry name" value="SuccDH_FuR_B_TM-su"/>
</dbReference>
<dbReference type="PIRSF" id="PIRSF000178">
    <property type="entry name" value="SDH_cyt_b560"/>
    <property type="match status" value="1"/>
</dbReference>
<dbReference type="GO" id="GO:0016020">
    <property type="term" value="C:membrane"/>
    <property type="evidence" value="ECO:0007669"/>
    <property type="project" value="UniProtKB-SubCell"/>
</dbReference>
<evidence type="ECO:0000256" key="1">
    <source>
        <dbReference type="ARBA" id="ARBA00004141"/>
    </source>
</evidence>
<dbReference type="InterPro" id="IPR034804">
    <property type="entry name" value="SQR/QFR_C/D"/>
</dbReference>
<evidence type="ECO:0000313" key="10">
    <source>
        <dbReference type="EMBL" id="BBK20780.1"/>
    </source>
</evidence>
<dbReference type="PANTHER" id="PTHR10978">
    <property type="entry name" value="SUCCINATE DEHYDROGENASE CYTOCHROME B560 SUBUNIT"/>
    <property type="match status" value="1"/>
</dbReference>
<keyword evidence="10" id="KW-0496">Mitochondrion</keyword>